<keyword evidence="2" id="KW-1185">Reference proteome</keyword>
<dbReference type="EMBL" id="BLXT01005251">
    <property type="protein sequence ID" value="GFO21198.1"/>
    <property type="molecule type" value="Genomic_DNA"/>
</dbReference>
<dbReference type="PANTHER" id="PTHR31424">
    <property type="entry name" value="PROTEIN CBG23806"/>
    <property type="match status" value="1"/>
</dbReference>
<evidence type="ECO:0000313" key="1">
    <source>
        <dbReference type="EMBL" id="GFO21198.1"/>
    </source>
</evidence>
<dbReference type="AlphaFoldDB" id="A0AAV4BQ05"/>
<protein>
    <submittedName>
        <fullName evidence="1">Amine oxidase</fullName>
    </submittedName>
</protein>
<reference evidence="1 2" key="1">
    <citation type="journal article" date="2021" name="Elife">
        <title>Chloroplast acquisition without the gene transfer in kleptoplastic sea slugs, Plakobranchus ocellatus.</title>
        <authorList>
            <person name="Maeda T."/>
            <person name="Takahashi S."/>
            <person name="Yoshida T."/>
            <person name="Shimamura S."/>
            <person name="Takaki Y."/>
            <person name="Nagai Y."/>
            <person name="Toyoda A."/>
            <person name="Suzuki Y."/>
            <person name="Arimoto A."/>
            <person name="Ishii H."/>
            <person name="Satoh N."/>
            <person name="Nishiyama T."/>
            <person name="Hasebe M."/>
            <person name="Maruyama T."/>
            <person name="Minagawa J."/>
            <person name="Obokata J."/>
            <person name="Shigenobu S."/>
        </authorList>
    </citation>
    <scope>NUCLEOTIDE SEQUENCE [LARGE SCALE GENOMIC DNA]</scope>
</reference>
<sequence>MNMTYHQMRLQSKFLKTIGMDLSNEHAARRLHKQITAGDIAVKIKTFQNKKTKQEYDLEVAYIRDILQFVTKKLEEHDKGGELNWHDEKIPQNKVWIKIGGDNGKNSFKVALSICNLSKPNAKQNTHLTAMAKVPDKMHNIQIMFNDLKPQIESLQSFTWNRKAMKVFIF</sequence>
<dbReference type="PANTHER" id="PTHR31424:SF3">
    <property type="entry name" value="RING-TYPE DOMAIN-CONTAINING PROTEIN"/>
    <property type="match status" value="1"/>
</dbReference>
<evidence type="ECO:0000313" key="2">
    <source>
        <dbReference type="Proteomes" id="UP000735302"/>
    </source>
</evidence>
<gene>
    <name evidence="1" type="ORF">PoB_004770300</name>
</gene>
<dbReference type="Pfam" id="PF06918">
    <property type="entry name" value="DUF1280"/>
    <property type="match status" value="1"/>
</dbReference>
<dbReference type="Proteomes" id="UP000735302">
    <property type="component" value="Unassembled WGS sequence"/>
</dbReference>
<name>A0AAV4BQ05_9GAST</name>
<comment type="caution">
    <text evidence="1">The sequence shown here is derived from an EMBL/GenBank/DDBJ whole genome shotgun (WGS) entry which is preliminary data.</text>
</comment>
<accession>A0AAV4BQ05</accession>
<organism evidence="1 2">
    <name type="scientific">Plakobranchus ocellatus</name>
    <dbReference type="NCBI Taxonomy" id="259542"/>
    <lineage>
        <taxon>Eukaryota</taxon>
        <taxon>Metazoa</taxon>
        <taxon>Spiralia</taxon>
        <taxon>Lophotrochozoa</taxon>
        <taxon>Mollusca</taxon>
        <taxon>Gastropoda</taxon>
        <taxon>Heterobranchia</taxon>
        <taxon>Euthyneura</taxon>
        <taxon>Panpulmonata</taxon>
        <taxon>Sacoglossa</taxon>
        <taxon>Placobranchoidea</taxon>
        <taxon>Plakobranchidae</taxon>
        <taxon>Plakobranchus</taxon>
    </lineage>
</organism>
<proteinExistence type="predicted"/>
<dbReference type="InterPro" id="IPR009689">
    <property type="entry name" value="DUF1280"/>
</dbReference>